<comment type="caution">
    <text evidence="1">The sequence shown here is derived from an EMBL/GenBank/DDBJ whole genome shotgun (WGS) entry which is preliminary data.</text>
</comment>
<proteinExistence type="predicted"/>
<keyword evidence="2" id="KW-1185">Reference proteome</keyword>
<accession>A0ACC3YYP9</accession>
<name>A0ACC3YYP9_COLTU</name>
<gene>
    <name evidence="1" type="ORF">CTRU02_209247</name>
</gene>
<organism evidence="1 2">
    <name type="scientific">Colletotrichum truncatum</name>
    <name type="common">Anthracnose fungus</name>
    <name type="synonym">Colletotrichum capsici</name>
    <dbReference type="NCBI Taxonomy" id="5467"/>
    <lineage>
        <taxon>Eukaryota</taxon>
        <taxon>Fungi</taxon>
        <taxon>Dikarya</taxon>
        <taxon>Ascomycota</taxon>
        <taxon>Pezizomycotina</taxon>
        <taxon>Sordariomycetes</taxon>
        <taxon>Hypocreomycetidae</taxon>
        <taxon>Glomerellales</taxon>
        <taxon>Glomerellaceae</taxon>
        <taxon>Colletotrichum</taxon>
        <taxon>Colletotrichum truncatum species complex</taxon>
    </lineage>
</organism>
<sequence length="238" mass="27302">MTGNRFDPFHHHHVTEWVFEPDHDNSHPECRLGTSCSINREGTCPVMAIFSTYQECGLWDASDPKHRACISGQPCTVTDNKLCARILFLAKHQHAYGACQAWSDPDHTNCPPITSEEKWRLFPPCLSCGVLTEARGLILIHRRMLDEWSCDEKFILADRHYVQTGLIGYMRAYETRRAMHVHELRDGSEASYQLEKKYIAGVEGQALGVAERATKRKTRWCKILEKFAKIVRRLSLGM</sequence>
<evidence type="ECO:0000313" key="1">
    <source>
        <dbReference type="EMBL" id="KAL0937031.1"/>
    </source>
</evidence>
<dbReference type="Proteomes" id="UP000805649">
    <property type="component" value="Unassembled WGS sequence"/>
</dbReference>
<dbReference type="EMBL" id="VUJX02000005">
    <property type="protein sequence ID" value="KAL0937031.1"/>
    <property type="molecule type" value="Genomic_DNA"/>
</dbReference>
<reference evidence="1 2" key="1">
    <citation type="journal article" date="2020" name="Phytopathology">
        <title>Genome Sequence Resources of Colletotrichum truncatum, C. plurivorum, C. musicola, and C. sojae: Four Species Pathogenic to Soybean (Glycine max).</title>
        <authorList>
            <person name="Rogerio F."/>
            <person name="Boufleur T.R."/>
            <person name="Ciampi-Guillardi M."/>
            <person name="Sukno S.A."/>
            <person name="Thon M.R."/>
            <person name="Massola Junior N.S."/>
            <person name="Baroncelli R."/>
        </authorList>
    </citation>
    <scope>NUCLEOTIDE SEQUENCE [LARGE SCALE GENOMIC DNA]</scope>
    <source>
        <strain evidence="1 2">CMES1059</strain>
    </source>
</reference>
<protein>
    <submittedName>
        <fullName evidence="1">Uncharacterized protein</fullName>
    </submittedName>
</protein>
<evidence type="ECO:0000313" key="2">
    <source>
        <dbReference type="Proteomes" id="UP000805649"/>
    </source>
</evidence>